<dbReference type="AlphaFoldDB" id="A0A915IRJ8"/>
<accession>A0A915IRJ8</accession>
<reference evidence="2" key="1">
    <citation type="submission" date="2022-11" db="UniProtKB">
        <authorList>
            <consortium name="WormBaseParasite"/>
        </authorList>
    </citation>
    <scope>IDENTIFICATION</scope>
</reference>
<evidence type="ECO:0000313" key="2">
    <source>
        <dbReference type="WBParaSite" id="nRc.2.0.1.t16647-RA"/>
    </source>
</evidence>
<organism evidence="1 2">
    <name type="scientific">Romanomermis culicivorax</name>
    <name type="common">Nematode worm</name>
    <dbReference type="NCBI Taxonomy" id="13658"/>
    <lineage>
        <taxon>Eukaryota</taxon>
        <taxon>Metazoa</taxon>
        <taxon>Ecdysozoa</taxon>
        <taxon>Nematoda</taxon>
        <taxon>Enoplea</taxon>
        <taxon>Dorylaimia</taxon>
        <taxon>Mermithida</taxon>
        <taxon>Mermithoidea</taxon>
        <taxon>Mermithidae</taxon>
        <taxon>Romanomermis</taxon>
    </lineage>
</organism>
<evidence type="ECO:0000313" key="1">
    <source>
        <dbReference type="Proteomes" id="UP000887565"/>
    </source>
</evidence>
<name>A0A915IRJ8_ROMCU</name>
<dbReference type="Proteomes" id="UP000887565">
    <property type="component" value="Unplaced"/>
</dbReference>
<sequence length="127" mass="14432">MAIPDCNLAIAPAIDDDLCLLLEQPTSGQPLNKKKIRRNITRAIYTPERRWTERTNFVGQVLSSRLGSSRCVESIQGYHISPITNVSDDDQRWIWGCSHGLQLLLFEDRVGTRSHFQKGIEALAQRK</sequence>
<proteinExistence type="predicted"/>
<keyword evidence="1" id="KW-1185">Reference proteome</keyword>
<dbReference type="WBParaSite" id="nRc.2.0.1.t16647-RA">
    <property type="protein sequence ID" value="nRc.2.0.1.t16647-RA"/>
    <property type="gene ID" value="nRc.2.0.1.g16647"/>
</dbReference>
<protein>
    <submittedName>
        <fullName evidence="2">Uncharacterized protein</fullName>
    </submittedName>
</protein>